<keyword evidence="10 13" id="KW-0143">Chaperone</keyword>
<comment type="caution">
    <text evidence="15">The sequence shown here is derived from an EMBL/GenBank/DDBJ whole genome shotgun (WGS) entry which is preliminary data.</text>
</comment>
<evidence type="ECO:0000256" key="4">
    <source>
        <dbReference type="ARBA" id="ARBA00022723"/>
    </source>
</evidence>
<evidence type="ECO:0000259" key="14">
    <source>
        <dbReference type="Pfam" id="PF02953"/>
    </source>
</evidence>
<comment type="similarity">
    <text evidence="2 13">Belongs to the small Tim family.</text>
</comment>
<evidence type="ECO:0000256" key="3">
    <source>
        <dbReference type="ARBA" id="ARBA00022448"/>
    </source>
</evidence>
<evidence type="ECO:0000313" key="15">
    <source>
        <dbReference type="EMBL" id="KAH7447077.1"/>
    </source>
</evidence>
<dbReference type="InterPro" id="IPR035427">
    <property type="entry name" value="Tim10-like_dom_sf"/>
</dbReference>
<evidence type="ECO:0000256" key="8">
    <source>
        <dbReference type="ARBA" id="ARBA00023128"/>
    </source>
</evidence>
<evidence type="ECO:0000256" key="1">
    <source>
        <dbReference type="ARBA" id="ARBA00004569"/>
    </source>
</evidence>
<dbReference type="InterPro" id="IPR004217">
    <property type="entry name" value="Tim10-like"/>
</dbReference>
<sequence length="89" mass="9801">MDGFGSSSGSYPPISQEDLVDQLKIQLAEAYAQDMFERILDKCFSKCVQKPSSSLGGSESSCISSCTERYMDALRIISETVVSKSQQEF</sequence>
<proteinExistence type="inferred from homology"/>
<keyword evidence="8 13" id="KW-0496">Mitochondrion</keyword>
<evidence type="ECO:0000256" key="6">
    <source>
        <dbReference type="ARBA" id="ARBA00022927"/>
    </source>
</evidence>
<dbReference type="GO" id="GO:0042719">
    <property type="term" value="C:mitochondrial intermembrane space chaperone complex"/>
    <property type="evidence" value="ECO:0007669"/>
    <property type="project" value="UniProtKB-ARBA"/>
</dbReference>
<dbReference type="AlphaFoldDB" id="A0A8T2VF32"/>
<name>A0A8T2VF32_CERRI</name>
<accession>A0A8T2VF32</accession>
<dbReference type="GO" id="GO:0046872">
    <property type="term" value="F:metal ion binding"/>
    <property type="evidence" value="ECO:0007669"/>
    <property type="project" value="UniProtKB-KW"/>
</dbReference>
<evidence type="ECO:0000256" key="5">
    <source>
        <dbReference type="ARBA" id="ARBA00022833"/>
    </source>
</evidence>
<reference evidence="15" key="1">
    <citation type="submission" date="2021-08" db="EMBL/GenBank/DDBJ databases">
        <title>WGS assembly of Ceratopteris richardii.</title>
        <authorList>
            <person name="Marchant D.B."/>
            <person name="Chen G."/>
            <person name="Jenkins J."/>
            <person name="Shu S."/>
            <person name="Leebens-Mack J."/>
            <person name="Grimwood J."/>
            <person name="Schmutz J."/>
            <person name="Soltis P."/>
            <person name="Soltis D."/>
            <person name="Chen Z.-H."/>
        </authorList>
    </citation>
    <scope>NUCLEOTIDE SEQUENCE</scope>
    <source>
        <strain evidence="15">Whitten #5841</strain>
        <tissue evidence="15">Leaf</tissue>
    </source>
</reference>
<dbReference type="GO" id="GO:0045039">
    <property type="term" value="P:protein insertion into mitochondrial inner membrane"/>
    <property type="evidence" value="ECO:0007669"/>
    <property type="project" value="UniProtKB-ARBA"/>
</dbReference>
<dbReference type="GO" id="GO:0015031">
    <property type="term" value="P:protein transport"/>
    <property type="evidence" value="ECO:0007669"/>
    <property type="project" value="UniProtKB-KW"/>
</dbReference>
<comment type="subcellular location">
    <subcellularLocation>
        <location evidence="13">Mitochondrion inner membrane</location>
        <topology evidence="13">Peripheral membrane protein</topology>
        <orientation evidence="13">Intermembrane side</orientation>
    </subcellularLocation>
    <subcellularLocation>
        <location evidence="1">Mitochondrion intermembrane space</location>
    </subcellularLocation>
</comment>
<keyword evidence="13" id="KW-0999">Mitochondrion inner membrane</keyword>
<comment type="function">
    <text evidence="11">Mitochondrial intermembrane chaperone that participates in the import and insertion of some multi-pass transmembrane proteins into the mitochondrial inner membrane. Also required for the transfer of beta-barrel precursors from the TOM complex to the sorting and assembly machinery (SAM complex) of the outer membrane. Acts as a chaperone-like protein that protects the hydrophobic precursors from aggregation and guide them through the mitochondrial intermembrane space. The TIM8-TIM13 complex mediates the import of some proteins while the predominant TIM9-TIM10 70 kDa complex mediates the import of much more proteins.</text>
</comment>
<dbReference type="EMBL" id="CM035406">
    <property type="protein sequence ID" value="KAH7447077.1"/>
    <property type="molecule type" value="Genomic_DNA"/>
</dbReference>
<dbReference type="GO" id="GO:0005743">
    <property type="term" value="C:mitochondrial inner membrane"/>
    <property type="evidence" value="ECO:0007669"/>
    <property type="project" value="UniProtKB-SubCell"/>
</dbReference>
<keyword evidence="13" id="KW-0472">Membrane</keyword>
<keyword evidence="9 13" id="KW-1015">Disulfide bond</keyword>
<evidence type="ECO:0000256" key="7">
    <source>
        <dbReference type="ARBA" id="ARBA00023010"/>
    </source>
</evidence>
<evidence type="ECO:0000256" key="9">
    <source>
        <dbReference type="ARBA" id="ARBA00023157"/>
    </source>
</evidence>
<evidence type="ECO:0000256" key="10">
    <source>
        <dbReference type="ARBA" id="ARBA00023186"/>
    </source>
</evidence>
<organism evidence="15 16">
    <name type="scientific">Ceratopteris richardii</name>
    <name type="common">Triangle waterfern</name>
    <dbReference type="NCBI Taxonomy" id="49495"/>
    <lineage>
        <taxon>Eukaryota</taxon>
        <taxon>Viridiplantae</taxon>
        <taxon>Streptophyta</taxon>
        <taxon>Embryophyta</taxon>
        <taxon>Tracheophyta</taxon>
        <taxon>Polypodiopsida</taxon>
        <taxon>Polypodiidae</taxon>
        <taxon>Polypodiales</taxon>
        <taxon>Pteridineae</taxon>
        <taxon>Pteridaceae</taxon>
        <taxon>Parkerioideae</taxon>
        <taxon>Ceratopteris</taxon>
    </lineage>
</organism>
<evidence type="ECO:0000256" key="2">
    <source>
        <dbReference type="ARBA" id="ARBA00006720"/>
    </source>
</evidence>
<keyword evidence="3 13" id="KW-0813">Transport</keyword>
<evidence type="ECO:0000313" key="16">
    <source>
        <dbReference type="Proteomes" id="UP000825935"/>
    </source>
</evidence>
<comment type="subunit">
    <text evidence="12">Heterohexamer; composed of 3 copies of TIM8 and 3 copies of TIM13, named soluble 70 kDa complex. Associates with the TIM22 complex, whose core is composed of TIM22.</text>
</comment>
<dbReference type="Pfam" id="PF02953">
    <property type="entry name" value="zf-Tim10_DDP"/>
    <property type="match status" value="1"/>
</dbReference>
<dbReference type="Proteomes" id="UP000825935">
    <property type="component" value="Chromosome 1"/>
</dbReference>
<keyword evidence="5" id="KW-0862">Zinc</keyword>
<gene>
    <name evidence="15" type="ORF">KP509_01G090000</name>
</gene>
<keyword evidence="4" id="KW-0479">Metal-binding</keyword>
<keyword evidence="16" id="KW-1185">Reference proteome</keyword>
<evidence type="ECO:0000256" key="12">
    <source>
        <dbReference type="ARBA" id="ARBA00064596"/>
    </source>
</evidence>
<comment type="domain">
    <text evidence="13">The twin CX3C motif contains 4 conserved Cys residues that form 2 disulfide bonds in the mitochondrial intermembrane space.</text>
</comment>
<keyword evidence="6 13" id="KW-0653">Protein transport</keyword>
<evidence type="ECO:0000256" key="13">
    <source>
        <dbReference type="RuleBase" id="RU367043"/>
    </source>
</evidence>
<dbReference type="FunFam" id="1.10.287.810:FF:000001">
    <property type="entry name" value="mitochondrial import inner membrane translocase subunit TIM13"/>
    <property type="match status" value="1"/>
</dbReference>
<protein>
    <recommendedName>
        <fullName evidence="13">Mitochondrial import inner membrane translocase subunit</fullName>
    </recommendedName>
</protein>
<feature type="domain" description="Tim10-like" evidence="14">
    <location>
        <begin position="22"/>
        <end position="81"/>
    </location>
</feature>
<keyword evidence="7 13" id="KW-0811">Translocation</keyword>
<evidence type="ECO:0000256" key="11">
    <source>
        <dbReference type="ARBA" id="ARBA00058454"/>
    </source>
</evidence>
<dbReference type="Gene3D" id="1.10.287.810">
    <property type="entry name" value="Mitochondrial import inner membrane translocase subunit tim13 like domains"/>
    <property type="match status" value="1"/>
</dbReference>
<dbReference type="OrthoDB" id="7813104at2759"/>
<dbReference type="SUPFAM" id="SSF144122">
    <property type="entry name" value="Tim10-like"/>
    <property type="match status" value="1"/>
</dbReference>